<evidence type="ECO:0000313" key="2">
    <source>
        <dbReference type="Proteomes" id="UP000688137"/>
    </source>
</evidence>
<proteinExistence type="predicted"/>
<keyword evidence="2" id="KW-1185">Reference proteome</keyword>
<protein>
    <submittedName>
        <fullName evidence="1">Uncharacterized protein</fullName>
    </submittedName>
</protein>
<reference evidence="1" key="1">
    <citation type="submission" date="2021-01" db="EMBL/GenBank/DDBJ databases">
        <authorList>
            <consortium name="Genoscope - CEA"/>
            <person name="William W."/>
        </authorList>
    </citation>
    <scope>NUCLEOTIDE SEQUENCE</scope>
</reference>
<dbReference type="OMA" id="HCQNELL"/>
<dbReference type="Proteomes" id="UP000688137">
    <property type="component" value="Unassembled WGS sequence"/>
</dbReference>
<comment type="caution">
    <text evidence="1">The sequence shown here is derived from an EMBL/GenBank/DDBJ whole genome shotgun (WGS) entry which is preliminary data.</text>
</comment>
<organism evidence="1 2">
    <name type="scientific">Paramecium primaurelia</name>
    <dbReference type="NCBI Taxonomy" id="5886"/>
    <lineage>
        <taxon>Eukaryota</taxon>
        <taxon>Sar</taxon>
        <taxon>Alveolata</taxon>
        <taxon>Ciliophora</taxon>
        <taxon>Intramacronucleata</taxon>
        <taxon>Oligohymenophorea</taxon>
        <taxon>Peniculida</taxon>
        <taxon>Parameciidae</taxon>
        <taxon>Paramecium</taxon>
    </lineage>
</organism>
<evidence type="ECO:0000313" key="1">
    <source>
        <dbReference type="EMBL" id="CAD8107910.1"/>
    </source>
</evidence>
<name>A0A8S1PXB5_PARPR</name>
<gene>
    <name evidence="1" type="ORF">PPRIM_AZ9-3.1.T1350080</name>
</gene>
<accession>A0A8S1PXB5</accession>
<dbReference type="EMBL" id="CAJJDM010000138">
    <property type="protein sequence ID" value="CAD8107910.1"/>
    <property type="molecule type" value="Genomic_DNA"/>
</dbReference>
<dbReference type="AlphaFoldDB" id="A0A8S1PXB5"/>
<sequence>MYNQHIKPKKVYLNYNYIKREFQTERSIVHTRTSSVMEKPAKSLRNSLVSLSVDCGKSNKTQCLKIRKYVYLFYVDENGLNDYLKFNFKQILESFTKNCIPNLLNEQTYALFLPYSQSYSFPQSRFQGDQFTKLKDVQQLINFFHQLKISGEEFQIQKMFDYFFVPSKELAIQVINDLKFQLAKMIKKPIKIISFFDGIEIQNACQLGWNPPTLVCAESKEILIKQLPKIKESIRISKRIKQLQNFKQQMILQCCKQDVIVYGDSSSKRQELIKQNLKQIKQIQQLVEYQKEYDIQLPKLVVQNINPKFKIIQPLQEQENDQDTQIDHLTLEMINSIKQSNPKLDNYQIYKYYIDYKSLCMLNINHNGIPMKYFVIYNDILSGHCQNELLKIYRALGVNVDQSKSGIFRWKEYLLFRILQDNCGNPFQVIQFLLYYFMNDNQELSDISVRTQLYQLSQRLNQYSNSKQEMINKAMSSLECQEQNNTFADRFALTIIKWMHKNGFFVKNYLNKEIMFQQYERNEYTFLFIINCILGQFKTNILQWFYNIY</sequence>